<dbReference type="Proteomes" id="UP000265520">
    <property type="component" value="Unassembled WGS sequence"/>
</dbReference>
<accession>A0A392TSD2</accession>
<proteinExistence type="predicted"/>
<protein>
    <submittedName>
        <fullName evidence="1">Uncharacterized protein</fullName>
    </submittedName>
</protein>
<keyword evidence="2" id="KW-1185">Reference proteome</keyword>
<organism evidence="1 2">
    <name type="scientific">Trifolium medium</name>
    <dbReference type="NCBI Taxonomy" id="97028"/>
    <lineage>
        <taxon>Eukaryota</taxon>
        <taxon>Viridiplantae</taxon>
        <taxon>Streptophyta</taxon>
        <taxon>Embryophyta</taxon>
        <taxon>Tracheophyta</taxon>
        <taxon>Spermatophyta</taxon>
        <taxon>Magnoliopsida</taxon>
        <taxon>eudicotyledons</taxon>
        <taxon>Gunneridae</taxon>
        <taxon>Pentapetalae</taxon>
        <taxon>rosids</taxon>
        <taxon>fabids</taxon>
        <taxon>Fabales</taxon>
        <taxon>Fabaceae</taxon>
        <taxon>Papilionoideae</taxon>
        <taxon>50 kb inversion clade</taxon>
        <taxon>NPAAA clade</taxon>
        <taxon>Hologalegina</taxon>
        <taxon>IRL clade</taxon>
        <taxon>Trifolieae</taxon>
        <taxon>Trifolium</taxon>
    </lineage>
</organism>
<dbReference type="EMBL" id="LXQA010629761">
    <property type="protein sequence ID" value="MCI63036.1"/>
    <property type="molecule type" value="Genomic_DNA"/>
</dbReference>
<evidence type="ECO:0000313" key="1">
    <source>
        <dbReference type="EMBL" id="MCI63036.1"/>
    </source>
</evidence>
<sequence length="51" mass="5732">TKELRFDGDGGVNGTRRIQGSTVRFWGETKDLDKVEDEGLTMESMGLLKEE</sequence>
<reference evidence="1 2" key="1">
    <citation type="journal article" date="2018" name="Front. Plant Sci.">
        <title>Red Clover (Trifolium pratense) and Zigzag Clover (T. medium) - A Picture of Genomic Similarities and Differences.</title>
        <authorList>
            <person name="Dluhosova J."/>
            <person name="Istvanek J."/>
            <person name="Nedelnik J."/>
            <person name="Repkova J."/>
        </authorList>
    </citation>
    <scope>NUCLEOTIDE SEQUENCE [LARGE SCALE GENOMIC DNA]</scope>
    <source>
        <strain evidence="2">cv. 10/8</strain>
        <tissue evidence="1">Leaf</tissue>
    </source>
</reference>
<evidence type="ECO:0000313" key="2">
    <source>
        <dbReference type="Proteomes" id="UP000265520"/>
    </source>
</evidence>
<name>A0A392TSD2_9FABA</name>
<dbReference type="AlphaFoldDB" id="A0A392TSD2"/>
<feature type="non-terminal residue" evidence="1">
    <location>
        <position position="1"/>
    </location>
</feature>
<comment type="caution">
    <text evidence="1">The sequence shown here is derived from an EMBL/GenBank/DDBJ whole genome shotgun (WGS) entry which is preliminary data.</text>
</comment>